<proteinExistence type="predicted"/>
<evidence type="ECO:0000256" key="4">
    <source>
        <dbReference type="ARBA" id="ARBA00023163"/>
    </source>
</evidence>
<dbReference type="PROSITE" id="PS50977">
    <property type="entry name" value="HTH_TETR_2"/>
    <property type="match status" value="1"/>
</dbReference>
<dbReference type="GO" id="GO:0000976">
    <property type="term" value="F:transcription cis-regulatory region binding"/>
    <property type="evidence" value="ECO:0007669"/>
    <property type="project" value="TreeGrafter"/>
</dbReference>
<dbReference type="SUPFAM" id="SSF46689">
    <property type="entry name" value="Homeodomain-like"/>
    <property type="match status" value="1"/>
</dbReference>
<dbReference type="Gene3D" id="1.10.357.10">
    <property type="entry name" value="Tetracycline Repressor, domain 2"/>
    <property type="match status" value="1"/>
</dbReference>
<feature type="domain" description="HTH tetR-type" evidence="6">
    <location>
        <begin position="10"/>
        <end position="70"/>
    </location>
</feature>
<dbReference type="AlphaFoldDB" id="A0A0B7NZ61"/>
<dbReference type="Pfam" id="PF13977">
    <property type="entry name" value="TetR_C_6"/>
    <property type="match status" value="1"/>
</dbReference>
<name>A0A0B7NZ61_PROFF</name>
<dbReference type="SUPFAM" id="SSF48498">
    <property type="entry name" value="Tetracyclin repressor-like, C-terminal domain"/>
    <property type="match status" value="1"/>
</dbReference>
<evidence type="ECO:0000256" key="2">
    <source>
        <dbReference type="ARBA" id="ARBA00023015"/>
    </source>
</evidence>
<keyword evidence="1" id="KW-0678">Repressor</keyword>
<dbReference type="GO" id="GO:0003700">
    <property type="term" value="F:DNA-binding transcription factor activity"/>
    <property type="evidence" value="ECO:0007669"/>
    <property type="project" value="TreeGrafter"/>
</dbReference>
<evidence type="ECO:0000313" key="7">
    <source>
        <dbReference type="EMBL" id="CEP26073.1"/>
    </source>
</evidence>
<evidence type="ECO:0000256" key="1">
    <source>
        <dbReference type="ARBA" id="ARBA00022491"/>
    </source>
</evidence>
<gene>
    <name evidence="7" type="primary">pyr3</name>
    <name evidence="7" type="ORF">PFCIRM138_03885</name>
</gene>
<dbReference type="PANTHER" id="PTHR30055">
    <property type="entry name" value="HTH-TYPE TRANSCRIPTIONAL REGULATOR RUTR"/>
    <property type="match status" value="1"/>
</dbReference>
<dbReference type="InterPro" id="IPR001647">
    <property type="entry name" value="HTH_TetR"/>
</dbReference>
<dbReference type="InterPro" id="IPR039538">
    <property type="entry name" value="BetI_C"/>
</dbReference>
<protein>
    <submittedName>
        <fullName evidence="7">TetR family regulator</fullName>
    </submittedName>
</protein>
<dbReference type="InterPro" id="IPR009057">
    <property type="entry name" value="Homeodomain-like_sf"/>
</dbReference>
<dbReference type="InterPro" id="IPR050109">
    <property type="entry name" value="HTH-type_TetR-like_transc_reg"/>
</dbReference>
<reference evidence="7" key="1">
    <citation type="submission" date="2014-08" db="EMBL/GenBank/DDBJ databases">
        <authorList>
            <person name="Falentin Helene"/>
        </authorList>
    </citation>
    <scope>NUCLEOTIDE SEQUENCE</scope>
</reference>
<evidence type="ECO:0000256" key="5">
    <source>
        <dbReference type="PROSITE-ProRule" id="PRU00335"/>
    </source>
</evidence>
<keyword evidence="2" id="KW-0805">Transcription regulation</keyword>
<evidence type="ECO:0000259" key="6">
    <source>
        <dbReference type="PROSITE" id="PS50977"/>
    </source>
</evidence>
<keyword evidence="3 5" id="KW-0238">DNA-binding</keyword>
<organism evidence="7">
    <name type="scientific">Propionibacterium freudenreichii subsp. freudenreichii</name>
    <dbReference type="NCBI Taxonomy" id="66712"/>
    <lineage>
        <taxon>Bacteria</taxon>
        <taxon>Bacillati</taxon>
        <taxon>Actinomycetota</taxon>
        <taxon>Actinomycetes</taxon>
        <taxon>Propionibacteriales</taxon>
        <taxon>Propionibacteriaceae</taxon>
        <taxon>Propionibacterium</taxon>
    </lineage>
</organism>
<dbReference type="InterPro" id="IPR036271">
    <property type="entry name" value="Tet_transcr_reg_TetR-rel_C_sf"/>
</dbReference>
<feature type="DNA-binding region" description="H-T-H motif" evidence="5">
    <location>
        <begin position="33"/>
        <end position="52"/>
    </location>
</feature>
<keyword evidence="4" id="KW-0804">Transcription</keyword>
<dbReference type="EMBL" id="LM676388">
    <property type="protein sequence ID" value="CEP26073.1"/>
    <property type="molecule type" value="Genomic_DNA"/>
</dbReference>
<sequence length="205" mass="21862">MPKVSAEHRKRQADRILAAAVHCFAENGFHGTSMDQIIAGAGMSSSTVYRYYPGGKTQLIRAVSAVRIGPLVRRIEELTAAPQPSLPSEAFEKSLAILWPGLPASGKQLPAELPQSTRIALNSWSEATRDSEISRVIRGNYLAVRAALVALVERLQRDGVITSPLDAEGVSELILTTSLGLIGEQALSGTADVHAAALRLDALLT</sequence>
<evidence type="ECO:0000256" key="3">
    <source>
        <dbReference type="ARBA" id="ARBA00023125"/>
    </source>
</evidence>
<accession>A0A0B7NZ61</accession>
<dbReference type="Pfam" id="PF00440">
    <property type="entry name" value="TetR_N"/>
    <property type="match status" value="1"/>
</dbReference>
<dbReference type="PANTHER" id="PTHR30055:SF234">
    <property type="entry name" value="HTH-TYPE TRANSCRIPTIONAL REGULATOR BETI"/>
    <property type="match status" value="1"/>
</dbReference>